<keyword evidence="3" id="KW-1185">Reference proteome</keyword>
<protein>
    <recommendedName>
        <fullName evidence="4">Protein kinase domain-containing protein</fullName>
    </recommendedName>
</protein>
<feature type="region of interest" description="Disordered" evidence="1">
    <location>
        <begin position="1"/>
        <end position="31"/>
    </location>
</feature>
<gene>
    <name evidence="2" type="ORF">V1634_15370</name>
</gene>
<name>A0ABU7SE42_9ACTN</name>
<evidence type="ECO:0000256" key="1">
    <source>
        <dbReference type="SAM" id="MobiDB-lite"/>
    </source>
</evidence>
<dbReference type="Proteomes" id="UP001339911">
    <property type="component" value="Unassembled WGS sequence"/>
</dbReference>
<evidence type="ECO:0008006" key="4">
    <source>
        <dbReference type="Google" id="ProtNLM"/>
    </source>
</evidence>
<dbReference type="EMBL" id="JAZGQL010000009">
    <property type="protein sequence ID" value="MEE6308208.1"/>
    <property type="molecule type" value="Genomic_DNA"/>
</dbReference>
<dbReference type="RefSeq" id="WP_331208492.1">
    <property type="nucleotide sequence ID" value="NZ_JAZGQL010000009.1"/>
</dbReference>
<sequence length="70" mass="7729">MTRQIVGTAPYMAPERFRDNNGGHAYPGVEDSPAAESAWSAAYALFERIDNSRRRIGWPRCARCTGAAAR</sequence>
<comment type="caution">
    <text evidence="2">The sequence shown here is derived from an EMBL/GenBank/DDBJ whole genome shotgun (WGS) entry which is preliminary data.</text>
</comment>
<proteinExistence type="predicted"/>
<reference evidence="2 3" key="1">
    <citation type="submission" date="2024-01" db="EMBL/GenBank/DDBJ databases">
        <title>Genome insights into Plantactinospora veratri sp. nov.</title>
        <authorList>
            <person name="Wang L."/>
        </authorList>
    </citation>
    <scope>NUCLEOTIDE SEQUENCE [LARGE SCALE GENOMIC DNA]</scope>
    <source>
        <strain evidence="2 3">NEAU-FHS4</strain>
    </source>
</reference>
<accession>A0ABU7SE42</accession>
<evidence type="ECO:0000313" key="2">
    <source>
        <dbReference type="EMBL" id="MEE6308208.1"/>
    </source>
</evidence>
<evidence type="ECO:0000313" key="3">
    <source>
        <dbReference type="Proteomes" id="UP001339911"/>
    </source>
</evidence>
<organism evidence="2 3">
    <name type="scientific">Plantactinospora veratri</name>
    <dbReference type="NCBI Taxonomy" id="1436122"/>
    <lineage>
        <taxon>Bacteria</taxon>
        <taxon>Bacillati</taxon>
        <taxon>Actinomycetota</taxon>
        <taxon>Actinomycetes</taxon>
        <taxon>Micromonosporales</taxon>
        <taxon>Micromonosporaceae</taxon>
        <taxon>Plantactinospora</taxon>
    </lineage>
</organism>